<accession>A0AAE3NXR4</accession>
<dbReference type="Pfam" id="PF00686">
    <property type="entry name" value="CBM_20"/>
    <property type="match status" value="1"/>
</dbReference>
<keyword evidence="3" id="KW-1185">Reference proteome</keyword>
<dbReference type="Gene3D" id="2.60.40.10">
    <property type="entry name" value="Immunoglobulins"/>
    <property type="match status" value="1"/>
</dbReference>
<proteinExistence type="predicted"/>
<dbReference type="Gene3D" id="3.40.50.1820">
    <property type="entry name" value="alpha/beta hydrolase"/>
    <property type="match status" value="1"/>
</dbReference>
<dbReference type="InterPro" id="IPR050583">
    <property type="entry name" value="Mycobacterial_A85_antigen"/>
</dbReference>
<dbReference type="PROSITE" id="PS51166">
    <property type="entry name" value="CBM20"/>
    <property type="match status" value="1"/>
</dbReference>
<organism evidence="2 3">
    <name type="scientific">Stygiobacter electus</name>
    <dbReference type="NCBI Taxonomy" id="3032292"/>
    <lineage>
        <taxon>Bacteria</taxon>
        <taxon>Pseudomonadati</taxon>
        <taxon>Ignavibacteriota</taxon>
        <taxon>Ignavibacteria</taxon>
        <taxon>Ignavibacteriales</taxon>
        <taxon>Melioribacteraceae</taxon>
        <taxon>Stygiobacter</taxon>
    </lineage>
</organism>
<gene>
    <name evidence="2" type="ORF">P0M35_07650</name>
</gene>
<dbReference type="SUPFAM" id="SSF49452">
    <property type="entry name" value="Starch-binding domain-like"/>
    <property type="match status" value="1"/>
</dbReference>
<dbReference type="EMBL" id="JARGDL010000009">
    <property type="protein sequence ID" value="MDF1612021.1"/>
    <property type="molecule type" value="Genomic_DNA"/>
</dbReference>
<evidence type="ECO:0000259" key="1">
    <source>
        <dbReference type="PROSITE" id="PS51166"/>
    </source>
</evidence>
<evidence type="ECO:0000313" key="3">
    <source>
        <dbReference type="Proteomes" id="UP001221302"/>
    </source>
</evidence>
<dbReference type="SUPFAM" id="SSF53474">
    <property type="entry name" value="alpha/beta-Hydrolases"/>
    <property type="match status" value="1"/>
</dbReference>
<comment type="caution">
    <text evidence="2">The sequence shown here is derived from an EMBL/GenBank/DDBJ whole genome shotgun (WGS) entry which is preliminary data.</text>
</comment>
<dbReference type="SMART" id="SM01065">
    <property type="entry name" value="CBM_2"/>
    <property type="match status" value="1"/>
</dbReference>
<dbReference type="Proteomes" id="UP001221302">
    <property type="component" value="Unassembled WGS sequence"/>
</dbReference>
<dbReference type="RefSeq" id="WP_321535789.1">
    <property type="nucleotide sequence ID" value="NZ_JARGDL010000009.1"/>
</dbReference>
<dbReference type="Pfam" id="PF00756">
    <property type="entry name" value="Esterase"/>
    <property type="match status" value="1"/>
</dbReference>
<dbReference type="PANTHER" id="PTHR48098:SF6">
    <property type="entry name" value="FERRI-BACILLIBACTIN ESTERASE BESA"/>
    <property type="match status" value="1"/>
</dbReference>
<protein>
    <submittedName>
        <fullName evidence="2">Alpha/beta hydrolase-fold protein</fullName>
    </submittedName>
</protein>
<feature type="domain" description="CBM20" evidence="1">
    <location>
        <begin position="19"/>
        <end position="124"/>
    </location>
</feature>
<dbReference type="GO" id="GO:2001070">
    <property type="term" value="F:starch binding"/>
    <property type="evidence" value="ECO:0007669"/>
    <property type="project" value="InterPro"/>
</dbReference>
<dbReference type="AlphaFoldDB" id="A0AAE3NXR4"/>
<dbReference type="InterPro" id="IPR002044">
    <property type="entry name" value="CBM20"/>
</dbReference>
<dbReference type="InterPro" id="IPR013784">
    <property type="entry name" value="Carb-bd-like_fold"/>
</dbReference>
<name>A0AAE3NXR4_9BACT</name>
<sequence length="381" mass="44042">MIISIKRNFAILIVLSSFLIAQEKVKITLEITTPTLDDSSIVYVTGNIEPLGFWKADKIPMKKISKEKWIYEFITDKNEQIEYKFTKGNWQTEALGNDLSIPRNNILITSKDTTVTKTIINWRDKFNFKVEGQVTGKVDYYKNFVIDGLRPRNIFVWLPPNYETEKDKRYPVFYMHDGQNLIDPKTSNTFHDWRVDEVADSLIRNNEIEPFILVGINNTDDRANEYNNTELGKLYMKLIVEKIKPFVDKNYRTLADAKNTAVGGSSMGGLISMICVWEYPNVFSKAACISPAFRINSIDYVKVVKDYGGEKKNLLIYIDNGGKGLETLLQPGIDSMIDILNQKGYKENKDYFVFIDDQAEHNETAWAKRIWRPLKLFFGKK</sequence>
<dbReference type="InterPro" id="IPR013783">
    <property type="entry name" value="Ig-like_fold"/>
</dbReference>
<dbReference type="PANTHER" id="PTHR48098">
    <property type="entry name" value="ENTEROCHELIN ESTERASE-RELATED"/>
    <property type="match status" value="1"/>
</dbReference>
<dbReference type="InterPro" id="IPR029058">
    <property type="entry name" value="AB_hydrolase_fold"/>
</dbReference>
<dbReference type="InterPro" id="IPR000801">
    <property type="entry name" value="Esterase-like"/>
</dbReference>
<keyword evidence="2" id="KW-0378">Hydrolase</keyword>
<dbReference type="GO" id="GO:0016787">
    <property type="term" value="F:hydrolase activity"/>
    <property type="evidence" value="ECO:0007669"/>
    <property type="project" value="UniProtKB-KW"/>
</dbReference>
<evidence type="ECO:0000313" key="2">
    <source>
        <dbReference type="EMBL" id="MDF1612021.1"/>
    </source>
</evidence>
<reference evidence="2" key="1">
    <citation type="submission" date="2023-03" db="EMBL/GenBank/DDBJ databases">
        <title>Stygiobacter electus gen. nov., sp. nov., facultatively anaerobic thermotolerant bacterium of the class Ignavibacteria from a well of Yessentuki mineral water deposit.</title>
        <authorList>
            <person name="Podosokorskaya O.A."/>
            <person name="Elcheninov A.G."/>
            <person name="Petrova N.F."/>
            <person name="Zavarzina D.G."/>
            <person name="Kublanov I.V."/>
            <person name="Merkel A.Y."/>
        </authorList>
    </citation>
    <scope>NUCLEOTIDE SEQUENCE</scope>
    <source>
        <strain evidence="2">09-Me</strain>
    </source>
</reference>